<dbReference type="PROSITE" id="PS51257">
    <property type="entry name" value="PROKAR_LIPOPROTEIN"/>
    <property type="match status" value="1"/>
</dbReference>
<dbReference type="AlphaFoldDB" id="A0A8C9AP87"/>
<keyword evidence="2" id="KW-1185">Reference proteome</keyword>
<dbReference type="Proteomes" id="UP000694414">
    <property type="component" value="Unplaced"/>
</dbReference>
<evidence type="ECO:0000313" key="2">
    <source>
        <dbReference type="Proteomes" id="UP000694414"/>
    </source>
</evidence>
<organism evidence="1 2">
    <name type="scientific">Prolemur simus</name>
    <name type="common">Greater bamboo lemur</name>
    <name type="synonym">Hapalemur simus</name>
    <dbReference type="NCBI Taxonomy" id="1328070"/>
    <lineage>
        <taxon>Eukaryota</taxon>
        <taxon>Metazoa</taxon>
        <taxon>Chordata</taxon>
        <taxon>Craniata</taxon>
        <taxon>Vertebrata</taxon>
        <taxon>Euteleostomi</taxon>
        <taxon>Mammalia</taxon>
        <taxon>Eutheria</taxon>
        <taxon>Euarchontoglires</taxon>
        <taxon>Primates</taxon>
        <taxon>Strepsirrhini</taxon>
        <taxon>Lemuriformes</taxon>
        <taxon>Lemuridae</taxon>
        <taxon>Prolemur</taxon>
    </lineage>
</organism>
<dbReference type="GeneTree" id="ENSGT01030000236257"/>
<protein>
    <recommendedName>
        <fullName evidence="3">L-lactate dehydrogenase A chain</fullName>
    </recommendedName>
</protein>
<proteinExistence type="predicted"/>
<reference evidence="1" key="2">
    <citation type="submission" date="2025-09" db="UniProtKB">
        <authorList>
            <consortium name="Ensembl"/>
        </authorList>
    </citation>
    <scope>IDENTIFICATION</scope>
</reference>
<sequence length="81" mass="8726">MATVRHELIQIFTSEEAVHHSKISIVGTGSVGMACAISILLKSSSCCQLLLLPIIQTPRDSFCSTNSNVFISNVLIANTYT</sequence>
<accession>A0A8C9AP87</accession>
<reference evidence="1" key="1">
    <citation type="submission" date="2025-08" db="UniProtKB">
        <authorList>
            <consortium name="Ensembl"/>
        </authorList>
    </citation>
    <scope>IDENTIFICATION</scope>
</reference>
<evidence type="ECO:0000313" key="1">
    <source>
        <dbReference type="Ensembl" id="ENSPSMP00000032145.1"/>
    </source>
</evidence>
<dbReference type="Ensembl" id="ENSPSMT00000037099.1">
    <property type="protein sequence ID" value="ENSPSMP00000032145.1"/>
    <property type="gene ID" value="ENSPSMG00000022283.1"/>
</dbReference>
<name>A0A8C9AP87_PROSS</name>
<evidence type="ECO:0008006" key="3">
    <source>
        <dbReference type="Google" id="ProtNLM"/>
    </source>
</evidence>
<dbReference type="InterPro" id="IPR036291">
    <property type="entry name" value="NAD(P)-bd_dom_sf"/>
</dbReference>
<dbReference type="SUPFAM" id="SSF51735">
    <property type="entry name" value="NAD(P)-binding Rossmann-fold domains"/>
    <property type="match status" value="1"/>
</dbReference>
<dbReference type="Gene3D" id="3.40.50.720">
    <property type="entry name" value="NAD(P)-binding Rossmann-like Domain"/>
    <property type="match status" value="1"/>
</dbReference>